<reference evidence="10 11" key="1">
    <citation type="submission" date="2024-01" db="EMBL/GenBank/DDBJ databases">
        <title>A draft genome for a cacao thread blight-causing isolate of Paramarasmius palmivorus.</title>
        <authorList>
            <person name="Baruah I.K."/>
            <person name="Bukari Y."/>
            <person name="Amoako-Attah I."/>
            <person name="Meinhardt L.W."/>
            <person name="Bailey B.A."/>
            <person name="Cohen S.P."/>
        </authorList>
    </citation>
    <scope>NUCLEOTIDE SEQUENCE [LARGE SCALE GENOMIC DNA]</scope>
    <source>
        <strain evidence="10 11">GH-12</strain>
    </source>
</reference>
<dbReference type="GO" id="GO:0045944">
    <property type="term" value="P:positive regulation of transcription by RNA polymerase II"/>
    <property type="evidence" value="ECO:0007669"/>
    <property type="project" value="TreeGrafter"/>
</dbReference>
<dbReference type="PANTHER" id="PTHR10071:SF281">
    <property type="entry name" value="BOX A-BINDING FACTOR-RELATED"/>
    <property type="match status" value="1"/>
</dbReference>
<dbReference type="EMBL" id="JAYKXP010000033">
    <property type="protein sequence ID" value="KAK7041564.1"/>
    <property type="molecule type" value="Genomic_DNA"/>
</dbReference>
<evidence type="ECO:0000313" key="10">
    <source>
        <dbReference type="EMBL" id="KAK7041564.1"/>
    </source>
</evidence>
<dbReference type="FunFam" id="3.30.50.10:FF:000007">
    <property type="entry name" value="Nitrogen regulatory AreA, N-terminal"/>
    <property type="match status" value="1"/>
</dbReference>
<dbReference type="GO" id="GO:0008270">
    <property type="term" value="F:zinc ion binding"/>
    <property type="evidence" value="ECO:0007669"/>
    <property type="project" value="UniProtKB-KW"/>
</dbReference>
<dbReference type="GO" id="GO:0005634">
    <property type="term" value="C:nucleus"/>
    <property type="evidence" value="ECO:0007669"/>
    <property type="project" value="UniProtKB-SubCell"/>
</dbReference>
<evidence type="ECO:0000313" key="11">
    <source>
        <dbReference type="Proteomes" id="UP001383192"/>
    </source>
</evidence>
<feature type="region of interest" description="Disordered" evidence="8">
    <location>
        <begin position="27"/>
        <end position="71"/>
    </location>
</feature>
<keyword evidence="7" id="KW-0175">Coiled coil</keyword>
<comment type="caution">
    <text evidence="10">The sequence shown here is derived from an EMBL/GenBank/DDBJ whole genome shotgun (WGS) entry which is preliminary data.</text>
</comment>
<feature type="compositionally biased region" description="Polar residues" evidence="8">
    <location>
        <begin position="108"/>
        <end position="124"/>
    </location>
</feature>
<dbReference type="GO" id="GO:0000981">
    <property type="term" value="F:DNA-binding transcription factor activity, RNA polymerase II-specific"/>
    <property type="evidence" value="ECO:0007669"/>
    <property type="project" value="TreeGrafter"/>
</dbReference>
<dbReference type="InterPro" id="IPR013088">
    <property type="entry name" value="Znf_NHR/GATA"/>
</dbReference>
<keyword evidence="3 6" id="KW-0863">Zinc-finger</keyword>
<keyword evidence="4" id="KW-0862">Zinc</keyword>
<keyword evidence="11" id="KW-1185">Reference proteome</keyword>
<sequence>MSPVVMEPPPIQNIHSLAYGGRLEHTHTIRPSSTQGSNSTEFLLDPQLQASPDSPTPPQEKMQPTRQPCQNCHTLDTPLWRRDPEGNPLCNACGLYQKAGKGRRPAARQSTPQNGDDNSNSNTMAPAARSSKSPPAPSTQPSEKGGTCPGDGRCDGTGGTSACSGCPTFNNALQAAAAATSGSTSGSPQQPQPPQEPVSPEDTANLGPGASRKARAAVGALVCANCGTSTTPLWRRDDVGNNICNACGLYFKLHGTHRPNSMKKSVIKRRKRVPAAGAAATTTMRMTDPAAAETLVSLAGRGGPGANVGEDSDDVDGDQPKKKRQRKSKGGEDEGPQDDQRRWEGRPGSPQRMSSYGARAMLPGINSMDISGVGSSNVPMFVPGGPGVPGYARAGSGAPSRTHSPQNQSGIVLPPPHGMAFPTPDMSALLAIAGLTGGGIIPNLTELERHYAEMSEQRKRMEDLLERTDRVMAGMKRGIDEMRAAGANTSRTASPQQGQPSVPLARASSADKDKRENVWPTEPPQ</sequence>
<feature type="region of interest" description="Disordered" evidence="8">
    <location>
        <begin position="99"/>
        <end position="149"/>
    </location>
</feature>
<protein>
    <submittedName>
        <fullName evidence="10">GATA type transcriptional activator</fullName>
    </submittedName>
</protein>
<feature type="region of interest" description="Disordered" evidence="8">
    <location>
        <begin position="177"/>
        <end position="212"/>
    </location>
</feature>
<dbReference type="InterPro" id="IPR000679">
    <property type="entry name" value="Znf_GATA"/>
</dbReference>
<dbReference type="SMART" id="SM00401">
    <property type="entry name" value="ZnF_GATA"/>
    <property type="match status" value="2"/>
</dbReference>
<evidence type="ECO:0000256" key="4">
    <source>
        <dbReference type="ARBA" id="ARBA00022833"/>
    </source>
</evidence>
<feature type="compositionally biased region" description="Basic residues" evidence="8">
    <location>
        <begin position="261"/>
        <end position="273"/>
    </location>
</feature>
<dbReference type="InterPro" id="IPR039355">
    <property type="entry name" value="Transcription_factor_GATA"/>
</dbReference>
<keyword evidence="5" id="KW-0539">Nucleus</keyword>
<feature type="domain" description="GATA-type" evidence="9">
    <location>
        <begin position="217"/>
        <end position="270"/>
    </location>
</feature>
<dbReference type="Gene3D" id="3.30.50.10">
    <property type="entry name" value="Erythroid Transcription Factor GATA-1, subunit A"/>
    <property type="match status" value="2"/>
</dbReference>
<feature type="compositionally biased region" description="Low complexity" evidence="8">
    <location>
        <begin position="274"/>
        <end position="292"/>
    </location>
</feature>
<evidence type="ECO:0000256" key="2">
    <source>
        <dbReference type="ARBA" id="ARBA00022723"/>
    </source>
</evidence>
<evidence type="ECO:0000256" key="5">
    <source>
        <dbReference type="ARBA" id="ARBA00023242"/>
    </source>
</evidence>
<evidence type="ECO:0000256" key="1">
    <source>
        <dbReference type="ARBA" id="ARBA00004123"/>
    </source>
</evidence>
<name>A0AAW0CNT0_9AGAR</name>
<dbReference type="PRINTS" id="PR00619">
    <property type="entry name" value="GATAZNFINGER"/>
</dbReference>
<feature type="coiled-coil region" evidence="7">
    <location>
        <begin position="444"/>
        <end position="471"/>
    </location>
</feature>
<comment type="subcellular location">
    <subcellularLocation>
        <location evidence="1">Nucleus</location>
    </subcellularLocation>
</comment>
<evidence type="ECO:0000256" key="6">
    <source>
        <dbReference type="PROSITE-ProRule" id="PRU00094"/>
    </source>
</evidence>
<proteinExistence type="predicted"/>
<feature type="compositionally biased region" description="Polar residues" evidence="8">
    <location>
        <begin position="29"/>
        <end position="41"/>
    </location>
</feature>
<feature type="compositionally biased region" description="Polar residues" evidence="8">
    <location>
        <begin position="62"/>
        <end position="71"/>
    </location>
</feature>
<feature type="compositionally biased region" description="Low complexity" evidence="8">
    <location>
        <begin position="177"/>
        <end position="189"/>
    </location>
</feature>
<evidence type="ECO:0000256" key="3">
    <source>
        <dbReference type="ARBA" id="ARBA00022771"/>
    </source>
</evidence>
<evidence type="ECO:0000259" key="9">
    <source>
        <dbReference type="PROSITE" id="PS50114"/>
    </source>
</evidence>
<dbReference type="PANTHER" id="PTHR10071">
    <property type="entry name" value="TRANSCRIPTION FACTOR GATA FAMILY MEMBER"/>
    <property type="match status" value="1"/>
</dbReference>
<evidence type="ECO:0000256" key="7">
    <source>
        <dbReference type="SAM" id="Coils"/>
    </source>
</evidence>
<keyword evidence="2" id="KW-0479">Metal-binding</keyword>
<feature type="compositionally biased region" description="Polar residues" evidence="8">
    <location>
        <begin position="487"/>
        <end position="500"/>
    </location>
</feature>
<dbReference type="SUPFAM" id="SSF57716">
    <property type="entry name" value="Glucocorticoid receptor-like (DNA-binding domain)"/>
    <property type="match status" value="2"/>
</dbReference>
<feature type="region of interest" description="Disordered" evidence="8">
    <location>
        <begin position="261"/>
        <end position="356"/>
    </location>
</feature>
<dbReference type="PROSITE" id="PS50114">
    <property type="entry name" value="GATA_ZN_FINGER_2"/>
    <property type="match status" value="2"/>
</dbReference>
<dbReference type="GO" id="GO:0000122">
    <property type="term" value="P:negative regulation of transcription by RNA polymerase II"/>
    <property type="evidence" value="ECO:0007669"/>
    <property type="project" value="TreeGrafter"/>
</dbReference>
<dbReference type="Pfam" id="PF00320">
    <property type="entry name" value="GATA"/>
    <property type="match status" value="2"/>
</dbReference>
<feature type="region of interest" description="Disordered" evidence="8">
    <location>
        <begin position="483"/>
        <end position="525"/>
    </location>
</feature>
<dbReference type="CDD" id="cd00202">
    <property type="entry name" value="ZnF_GATA"/>
    <property type="match status" value="2"/>
</dbReference>
<dbReference type="GO" id="GO:0000978">
    <property type="term" value="F:RNA polymerase II cis-regulatory region sequence-specific DNA binding"/>
    <property type="evidence" value="ECO:0007669"/>
    <property type="project" value="TreeGrafter"/>
</dbReference>
<gene>
    <name evidence="10" type="primary">SFU1</name>
    <name evidence="10" type="ORF">VNI00_009151</name>
</gene>
<dbReference type="AlphaFoldDB" id="A0AAW0CNT0"/>
<evidence type="ECO:0000256" key="8">
    <source>
        <dbReference type="SAM" id="MobiDB-lite"/>
    </source>
</evidence>
<feature type="domain" description="GATA-type" evidence="9">
    <location>
        <begin position="69"/>
        <end position="109"/>
    </location>
</feature>
<dbReference type="Proteomes" id="UP001383192">
    <property type="component" value="Unassembled WGS sequence"/>
</dbReference>
<accession>A0AAW0CNT0</accession>
<dbReference type="PROSITE" id="PS00344">
    <property type="entry name" value="GATA_ZN_FINGER_1"/>
    <property type="match status" value="2"/>
</dbReference>
<organism evidence="10 11">
    <name type="scientific">Paramarasmius palmivorus</name>
    <dbReference type="NCBI Taxonomy" id="297713"/>
    <lineage>
        <taxon>Eukaryota</taxon>
        <taxon>Fungi</taxon>
        <taxon>Dikarya</taxon>
        <taxon>Basidiomycota</taxon>
        <taxon>Agaricomycotina</taxon>
        <taxon>Agaricomycetes</taxon>
        <taxon>Agaricomycetidae</taxon>
        <taxon>Agaricales</taxon>
        <taxon>Marasmiineae</taxon>
        <taxon>Marasmiaceae</taxon>
        <taxon>Paramarasmius</taxon>
    </lineage>
</organism>